<dbReference type="InterPro" id="IPR043504">
    <property type="entry name" value="Peptidase_S1_PA_chymotrypsin"/>
</dbReference>
<dbReference type="Pfam" id="PF00089">
    <property type="entry name" value="Trypsin"/>
    <property type="match status" value="1"/>
</dbReference>
<dbReference type="InterPro" id="IPR001314">
    <property type="entry name" value="Peptidase_S1A"/>
</dbReference>
<feature type="chain" id="PRO_5007097468" evidence="3">
    <location>
        <begin position="28"/>
        <end position="263"/>
    </location>
</feature>
<keyword evidence="2" id="KW-0645">Protease</keyword>
<dbReference type="FunFam" id="2.40.10.10:FF:000002">
    <property type="entry name" value="Transmembrane protease serine"/>
    <property type="match status" value="1"/>
</dbReference>
<keyword evidence="6" id="KW-1185">Reference proteome</keyword>
<evidence type="ECO:0000256" key="2">
    <source>
        <dbReference type="RuleBase" id="RU363034"/>
    </source>
</evidence>
<feature type="signal peptide" evidence="3">
    <location>
        <begin position="1"/>
        <end position="27"/>
    </location>
</feature>
<dbReference type="InterPro" id="IPR009003">
    <property type="entry name" value="Peptidase_S1_PA"/>
</dbReference>
<sequence length="263" mass="27460">MVRNVASLVLVVALAVVLAAGDVPARAGVGGPPILEVVGGTVAKTGEFPWVVRLSMGCGGALTAPRVVLTAGHCVGPTGPNTKIIVTAGVTDLKAKNALTARSVQVFRAPGFQTETRGDDWAVVKLDKDLGLPTLDMIPDASADQGDVTVMGWGQTKEGSPQQERRLHYASVPTITDEVCAKSYLAAKVTLVKTDSICAGRHGVDTCQGDSGGPMVRRGRDGRWAQVGIVSWGLGCARDAYPGVYTQISKFRPAILEAIRTLS</sequence>
<dbReference type="SMART" id="SM00020">
    <property type="entry name" value="Tryp_SPc"/>
    <property type="match status" value="1"/>
</dbReference>
<organism evidence="5 6">
    <name type="scientific">Actinoplanes awajinensis subsp. mycoplanecinus</name>
    <dbReference type="NCBI Taxonomy" id="135947"/>
    <lineage>
        <taxon>Bacteria</taxon>
        <taxon>Bacillati</taxon>
        <taxon>Actinomycetota</taxon>
        <taxon>Actinomycetes</taxon>
        <taxon>Micromonosporales</taxon>
        <taxon>Micromonosporaceae</taxon>
        <taxon>Actinoplanes</taxon>
    </lineage>
</organism>
<dbReference type="CDD" id="cd00190">
    <property type="entry name" value="Tryp_SPc"/>
    <property type="match status" value="1"/>
</dbReference>
<dbReference type="InterPro" id="IPR033116">
    <property type="entry name" value="TRYPSIN_SER"/>
</dbReference>
<accession>A0A101J834</accession>
<dbReference type="PROSITE" id="PS50240">
    <property type="entry name" value="TRYPSIN_DOM"/>
    <property type="match status" value="1"/>
</dbReference>
<comment type="caution">
    <text evidence="5">The sequence shown here is derived from an EMBL/GenBank/DDBJ whole genome shotgun (WGS) entry which is preliminary data.</text>
</comment>
<evidence type="ECO:0000313" key="5">
    <source>
        <dbReference type="EMBL" id="KUL21933.1"/>
    </source>
</evidence>
<dbReference type="GO" id="GO:0006508">
    <property type="term" value="P:proteolysis"/>
    <property type="evidence" value="ECO:0007669"/>
    <property type="project" value="UniProtKB-KW"/>
</dbReference>
<dbReference type="RefSeq" id="WP_067708142.1">
    <property type="nucleotide sequence ID" value="NZ_LLZH01000346.1"/>
</dbReference>
<keyword evidence="2" id="KW-0378">Hydrolase</keyword>
<dbReference type="EMBL" id="LLZH01000346">
    <property type="protein sequence ID" value="KUL21933.1"/>
    <property type="molecule type" value="Genomic_DNA"/>
</dbReference>
<proteinExistence type="predicted"/>
<dbReference type="GO" id="GO:0004252">
    <property type="term" value="F:serine-type endopeptidase activity"/>
    <property type="evidence" value="ECO:0007669"/>
    <property type="project" value="InterPro"/>
</dbReference>
<protein>
    <submittedName>
        <fullName evidence="5">Trypsin</fullName>
    </submittedName>
</protein>
<gene>
    <name evidence="5" type="ORF">ADL15_49580</name>
</gene>
<dbReference type="PANTHER" id="PTHR24252">
    <property type="entry name" value="ACROSIN-RELATED"/>
    <property type="match status" value="1"/>
</dbReference>
<reference evidence="5 6" key="1">
    <citation type="submission" date="2015-10" db="EMBL/GenBank/DDBJ databases">
        <authorList>
            <person name="Gilbert D.G."/>
        </authorList>
    </citation>
    <scope>NUCLEOTIDE SEQUENCE [LARGE SCALE GENOMIC DNA]</scope>
    <source>
        <strain evidence="5 6">NRRL B-16712</strain>
    </source>
</reference>
<keyword evidence="3" id="KW-0732">Signal</keyword>
<dbReference type="SUPFAM" id="SSF50494">
    <property type="entry name" value="Trypsin-like serine proteases"/>
    <property type="match status" value="1"/>
</dbReference>
<dbReference type="Gene3D" id="2.40.10.10">
    <property type="entry name" value="Trypsin-like serine proteases"/>
    <property type="match status" value="2"/>
</dbReference>
<feature type="domain" description="Peptidase S1" evidence="4">
    <location>
        <begin position="37"/>
        <end position="260"/>
    </location>
</feature>
<keyword evidence="1" id="KW-1015">Disulfide bond</keyword>
<dbReference type="InterPro" id="IPR018114">
    <property type="entry name" value="TRYPSIN_HIS"/>
</dbReference>
<evidence type="ECO:0000313" key="6">
    <source>
        <dbReference type="Proteomes" id="UP000053244"/>
    </source>
</evidence>
<dbReference type="PROSITE" id="PS00135">
    <property type="entry name" value="TRYPSIN_SER"/>
    <property type="match status" value="1"/>
</dbReference>
<evidence type="ECO:0000256" key="3">
    <source>
        <dbReference type="SAM" id="SignalP"/>
    </source>
</evidence>
<dbReference type="OrthoDB" id="1496095at2"/>
<name>A0A101J834_9ACTN</name>
<dbReference type="PROSITE" id="PS00134">
    <property type="entry name" value="TRYPSIN_HIS"/>
    <property type="match status" value="1"/>
</dbReference>
<keyword evidence="2" id="KW-0720">Serine protease</keyword>
<evidence type="ECO:0000256" key="1">
    <source>
        <dbReference type="ARBA" id="ARBA00023157"/>
    </source>
</evidence>
<evidence type="ECO:0000259" key="4">
    <source>
        <dbReference type="PROSITE" id="PS50240"/>
    </source>
</evidence>
<dbReference type="AlphaFoldDB" id="A0A101J834"/>
<dbReference type="InterPro" id="IPR001254">
    <property type="entry name" value="Trypsin_dom"/>
</dbReference>
<dbReference type="PANTHER" id="PTHR24252:SF7">
    <property type="entry name" value="HYALIN"/>
    <property type="match status" value="1"/>
</dbReference>
<dbReference type="PRINTS" id="PR00722">
    <property type="entry name" value="CHYMOTRYPSIN"/>
</dbReference>
<dbReference type="Proteomes" id="UP000053244">
    <property type="component" value="Unassembled WGS sequence"/>
</dbReference>